<dbReference type="eggNOG" id="COG3710">
    <property type="taxonomic scope" value="Bacteria"/>
</dbReference>
<reference evidence="7" key="1">
    <citation type="journal article" date="2010" name="Mol. Biosyst.">
        <title>Complete genome sequence and comparative analysis of Shewanella violacea, a psychrophilic and piezophilic bacterium from deep sea floor sediments.</title>
        <authorList>
            <person name="Aono E."/>
            <person name="Baba T."/>
            <person name="Ara T."/>
            <person name="Nishi T."/>
            <person name="Nakamichi T."/>
            <person name="Inamoto E."/>
            <person name="Toyonaga H."/>
            <person name="Hasegawa M."/>
            <person name="Takai Y."/>
            <person name="Okumura Y."/>
            <person name="Baba M."/>
            <person name="Tomita M."/>
            <person name="Kato C."/>
            <person name="Oshima T."/>
            <person name="Nakasone K."/>
            <person name="Mori H."/>
        </authorList>
    </citation>
    <scope>NUCLEOTIDE SEQUENCE [LARGE SCALE GENOMIC DNA]</scope>
    <source>
        <strain evidence="7">JCM 10179 / CIP 106290 / LMG 19151 / DSS12</strain>
    </source>
</reference>
<gene>
    <name evidence="6" type="ordered locus">SVI_2277</name>
</gene>
<dbReference type="CDD" id="cd00383">
    <property type="entry name" value="trans_reg_C"/>
    <property type="match status" value="1"/>
</dbReference>
<evidence type="ECO:0000256" key="2">
    <source>
        <dbReference type="ARBA" id="ARBA00023125"/>
    </source>
</evidence>
<dbReference type="InterPro" id="IPR036388">
    <property type="entry name" value="WH-like_DNA-bd_sf"/>
</dbReference>
<evidence type="ECO:0000256" key="1">
    <source>
        <dbReference type="ARBA" id="ARBA00009820"/>
    </source>
</evidence>
<dbReference type="SUPFAM" id="SSF82171">
    <property type="entry name" value="DPP6 N-terminal domain-like"/>
    <property type="match status" value="2"/>
</dbReference>
<dbReference type="InterPro" id="IPR001867">
    <property type="entry name" value="OmpR/PhoB-type_DNA-bd"/>
</dbReference>
<keyword evidence="4" id="KW-0472">Membrane</keyword>
<dbReference type="RefSeq" id="WP_013051553.1">
    <property type="nucleotide sequence ID" value="NC_014012.1"/>
</dbReference>
<feature type="transmembrane region" description="Helical" evidence="4">
    <location>
        <begin position="127"/>
        <end position="147"/>
    </location>
</feature>
<evidence type="ECO:0000313" key="7">
    <source>
        <dbReference type="Proteomes" id="UP000002350"/>
    </source>
</evidence>
<dbReference type="PROSITE" id="PS51755">
    <property type="entry name" value="OMPR_PHOB"/>
    <property type="match status" value="1"/>
</dbReference>
<dbReference type="Proteomes" id="UP000002350">
    <property type="component" value="Chromosome"/>
</dbReference>
<dbReference type="GO" id="GO:0006355">
    <property type="term" value="P:regulation of DNA-templated transcription"/>
    <property type="evidence" value="ECO:0007669"/>
    <property type="project" value="InterPro"/>
</dbReference>
<keyword evidence="2 3" id="KW-0238">DNA-binding</keyword>
<dbReference type="eggNOG" id="COG0823">
    <property type="taxonomic scope" value="Bacteria"/>
</dbReference>
<dbReference type="PANTHER" id="PTHR36842">
    <property type="entry name" value="PROTEIN TOLB HOMOLOG"/>
    <property type="match status" value="1"/>
</dbReference>
<dbReference type="OrthoDB" id="9782895at2"/>
<dbReference type="SUPFAM" id="SSF46894">
    <property type="entry name" value="C-terminal effector domain of the bipartite response regulators"/>
    <property type="match status" value="1"/>
</dbReference>
<feature type="DNA-binding region" description="OmpR/PhoB-type" evidence="3">
    <location>
        <begin position="4"/>
        <end position="102"/>
    </location>
</feature>
<dbReference type="KEGG" id="svo:SVI_2277"/>
<dbReference type="EMBL" id="AP011177">
    <property type="protein sequence ID" value="BAJ02248.1"/>
    <property type="molecule type" value="Genomic_DNA"/>
</dbReference>
<dbReference type="SMART" id="SM00862">
    <property type="entry name" value="Trans_reg_C"/>
    <property type="match status" value="1"/>
</dbReference>
<comment type="similarity">
    <text evidence="1">Belongs to the TolB family.</text>
</comment>
<dbReference type="Pfam" id="PF07676">
    <property type="entry name" value="PD40"/>
    <property type="match status" value="3"/>
</dbReference>
<dbReference type="InterPro" id="IPR011659">
    <property type="entry name" value="WD40"/>
</dbReference>
<dbReference type="HOGENOM" id="CLU_020533_0_0_6"/>
<dbReference type="GO" id="GO:0000160">
    <property type="term" value="P:phosphorelay signal transduction system"/>
    <property type="evidence" value="ECO:0007669"/>
    <property type="project" value="InterPro"/>
</dbReference>
<dbReference type="InterPro" id="IPR016032">
    <property type="entry name" value="Sig_transdc_resp-reg_C-effctor"/>
</dbReference>
<dbReference type="AlphaFoldDB" id="D4ZKP9"/>
<keyword evidence="4" id="KW-1133">Transmembrane helix</keyword>
<evidence type="ECO:0000256" key="3">
    <source>
        <dbReference type="PROSITE-ProRule" id="PRU01091"/>
    </source>
</evidence>
<feature type="domain" description="OmpR/PhoB-type" evidence="5">
    <location>
        <begin position="4"/>
        <end position="102"/>
    </location>
</feature>
<organism evidence="6 7">
    <name type="scientific">Shewanella violacea (strain JCM 10179 / CIP 106290 / LMG 19151 / DSS12)</name>
    <dbReference type="NCBI Taxonomy" id="637905"/>
    <lineage>
        <taxon>Bacteria</taxon>
        <taxon>Pseudomonadati</taxon>
        <taxon>Pseudomonadota</taxon>
        <taxon>Gammaproteobacteria</taxon>
        <taxon>Alteromonadales</taxon>
        <taxon>Shewanellaceae</taxon>
        <taxon>Shewanella</taxon>
    </lineage>
</organism>
<dbReference type="Gene3D" id="2.120.10.30">
    <property type="entry name" value="TolB, C-terminal domain"/>
    <property type="match status" value="3"/>
</dbReference>
<keyword evidence="4" id="KW-0812">Transmembrane</keyword>
<dbReference type="GO" id="GO:0003677">
    <property type="term" value="F:DNA binding"/>
    <property type="evidence" value="ECO:0007669"/>
    <property type="project" value="UniProtKB-UniRule"/>
</dbReference>
<proteinExistence type="inferred from homology"/>
<dbReference type="STRING" id="637905.SVI_2277"/>
<dbReference type="Gene3D" id="1.10.10.10">
    <property type="entry name" value="Winged helix-like DNA-binding domain superfamily/Winged helix DNA-binding domain"/>
    <property type="match status" value="1"/>
</dbReference>
<evidence type="ECO:0000256" key="4">
    <source>
        <dbReference type="SAM" id="Phobius"/>
    </source>
</evidence>
<accession>D4ZKP9</accession>
<dbReference type="PANTHER" id="PTHR36842:SF1">
    <property type="entry name" value="PROTEIN TOLB"/>
    <property type="match status" value="1"/>
</dbReference>
<name>D4ZKP9_SHEVD</name>
<dbReference type="Pfam" id="PF00486">
    <property type="entry name" value="Trans_reg_C"/>
    <property type="match status" value="1"/>
</dbReference>
<protein>
    <recommendedName>
        <fullName evidence="5">OmpR/PhoB-type domain-containing protein</fullName>
    </recommendedName>
</protein>
<dbReference type="InterPro" id="IPR011042">
    <property type="entry name" value="6-blade_b-propeller_TolB-like"/>
</dbReference>
<keyword evidence="7" id="KW-1185">Reference proteome</keyword>
<evidence type="ECO:0000259" key="5">
    <source>
        <dbReference type="PROSITE" id="PS51755"/>
    </source>
</evidence>
<evidence type="ECO:0000313" key="6">
    <source>
        <dbReference type="EMBL" id="BAJ02248.1"/>
    </source>
</evidence>
<sequence length="703" mass="80831">MNIDTPFKLEQCMIKPREYSLEFSNGEIKVLQPKYIDVLTYLAHQYPRVVDRTELIDAIWDSNFYVGEKSLNNAVWNLRNELKRLNISCIETVRKKGYRLLLKPEFLDKEVAALSVNANTVSPNKRYLRLACVFLLFSILVSLGVFFSNEEHQGSRTEITSIISDPGREVYPSISPDNQYLVYSWRRIGQRPNLYIKSMSDLDTSPRQLTFSEFYEGRVVWHSNSEDIYYQRKHWIYDQCEIVQLNIITLEPKVIGQCTGEVDFSLAISPDSKTLAYVGSDNARQTSVKLLDLNGNEKTHILYKCQDDCLYEEVDVEFSPDGKHLVISRTLDEGFSEDLFLFDISKGELEQLTNSEGDIKGLAWHPDGDRIIFSANVSGNRDGYIFSLKDKETTKLNIPGFSYPRFIPNSQDVIFHNWKELLSLSSLSLGGSLATSPFPLIQSEYSYHSPHYSPAINKLAFISNESGSYEIWMSNLDGTERTRLTSLSSHLTFPSWSHDGKYIAFLGPKTKSKINSLYVLNVNTQTVRQVSSEFKQHFRPSWLADDSGIIAAAKSDNVFSLYAFPINGDLPYKLLDRKVTYAEQDLNGNIWFSPGRNQGLWVFDPNNTSVSPHQVLNRHLFRVSYKWEVTEHGIYFIHDFENSHQIHFFDYATEIITPLVQLPMGTISRLASMTYIPNERKIVFTQRDFPKIDIKRLSHPLLK</sequence>